<keyword evidence="3" id="KW-1185">Reference proteome</keyword>
<feature type="region of interest" description="Disordered" evidence="1">
    <location>
        <begin position="398"/>
        <end position="468"/>
    </location>
</feature>
<evidence type="ECO:0000313" key="3">
    <source>
        <dbReference type="Proteomes" id="UP001652626"/>
    </source>
</evidence>
<feature type="region of interest" description="Disordered" evidence="1">
    <location>
        <begin position="28"/>
        <end position="50"/>
    </location>
</feature>
<feature type="compositionally biased region" description="Polar residues" evidence="1">
    <location>
        <begin position="419"/>
        <end position="438"/>
    </location>
</feature>
<feature type="signal peptide" evidence="2">
    <location>
        <begin position="1"/>
        <end position="18"/>
    </location>
</feature>
<dbReference type="GeneID" id="113399674"/>
<feature type="compositionally biased region" description="Polar residues" evidence="1">
    <location>
        <begin position="447"/>
        <end position="458"/>
    </location>
</feature>
<dbReference type="OrthoDB" id="7488428at2759"/>
<dbReference type="Proteomes" id="UP001652626">
    <property type="component" value="Chromosome 15"/>
</dbReference>
<feature type="compositionally biased region" description="Low complexity" evidence="1">
    <location>
        <begin position="402"/>
        <end position="412"/>
    </location>
</feature>
<dbReference type="AlphaFoldDB" id="A0A8B8IED2"/>
<dbReference type="RefSeq" id="XP_026494642.2">
    <property type="nucleotide sequence ID" value="XM_026638857.2"/>
</dbReference>
<name>A0A8B8IED2_VANTA</name>
<evidence type="ECO:0000313" key="4">
    <source>
        <dbReference type="RefSeq" id="XP_026494642.2"/>
    </source>
</evidence>
<protein>
    <submittedName>
        <fullName evidence="4">Prisilkin-39-like</fullName>
    </submittedName>
</protein>
<keyword evidence="2" id="KW-0732">Signal</keyword>
<accession>A0A8B8IED2</accession>
<feature type="compositionally biased region" description="Basic and acidic residues" evidence="1">
    <location>
        <begin position="459"/>
        <end position="468"/>
    </location>
</feature>
<evidence type="ECO:0000256" key="2">
    <source>
        <dbReference type="SAM" id="SignalP"/>
    </source>
</evidence>
<reference evidence="4" key="1">
    <citation type="submission" date="2025-08" db="UniProtKB">
        <authorList>
            <consortium name="RefSeq"/>
        </authorList>
    </citation>
    <scope>IDENTIFICATION</scope>
    <source>
        <tissue evidence="4">Whole body</tissue>
    </source>
</reference>
<proteinExistence type="predicted"/>
<sequence>MKFTVVFATLLTISSTWAIKAKIEEPKDKRETSGSYLPQHGGPSHHYNAPGLNQLEASAVSIGAGYSVGGAKPSYSFGDQGSGATYQLQQEGLPGSGHATIQLAPITLQPSHGGLVSNDLSQLMSQLSHGINSGAIALPSSDGQGQLYQFAGQGGHAGQDIALPQLSYGSPKFQQYSFGEQGQGGVPAYALGTKGLGTFGSTGPVLFAPESSANQAAYSYGAPASGHSFEGASLPVGDSGHALPGFSFGGSGQSLGGSLKGFNSYAAPGKSSFKPSTFLGASVQSDSGLTQSHGAPSFANYQNSAGGHGLSSLGSGGHGLNFGSLAAYSGGSAKQAAPSYLPPKSEGYGSLESIASAFSASGQIASPPATTYGSPSGSYSSSNVHSASAPSPAYYVTSHKQSSPSFGSGSSSYRGPVSGHSSFSSGPKYSFGGHSSSRYAPPKDIQGSYSESSYNTIKYSEELKPRHH</sequence>
<gene>
    <name evidence="4" type="primary">LOC113399674</name>
</gene>
<organism evidence="3 4">
    <name type="scientific">Vanessa tameamea</name>
    <name type="common">Kamehameha butterfly</name>
    <dbReference type="NCBI Taxonomy" id="334116"/>
    <lineage>
        <taxon>Eukaryota</taxon>
        <taxon>Metazoa</taxon>
        <taxon>Ecdysozoa</taxon>
        <taxon>Arthropoda</taxon>
        <taxon>Hexapoda</taxon>
        <taxon>Insecta</taxon>
        <taxon>Pterygota</taxon>
        <taxon>Neoptera</taxon>
        <taxon>Endopterygota</taxon>
        <taxon>Lepidoptera</taxon>
        <taxon>Glossata</taxon>
        <taxon>Ditrysia</taxon>
        <taxon>Papilionoidea</taxon>
        <taxon>Nymphalidae</taxon>
        <taxon>Nymphalinae</taxon>
        <taxon>Vanessa</taxon>
    </lineage>
</organism>
<feature type="chain" id="PRO_5046966257" evidence="2">
    <location>
        <begin position="19"/>
        <end position="468"/>
    </location>
</feature>
<dbReference type="OMA" id="PFFHRTR"/>
<evidence type="ECO:0000256" key="1">
    <source>
        <dbReference type="SAM" id="MobiDB-lite"/>
    </source>
</evidence>